<reference evidence="3 4" key="1">
    <citation type="submission" date="2020-08" db="EMBL/GenBank/DDBJ databases">
        <authorList>
            <person name="Hejnol A."/>
        </authorList>
    </citation>
    <scope>NUCLEOTIDE SEQUENCE [LARGE SCALE GENOMIC DNA]</scope>
</reference>
<comment type="caution">
    <text evidence="3">The sequence shown here is derived from an EMBL/GenBank/DDBJ whole genome shotgun (WGS) entry which is preliminary data.</text>
</comment>
<keyword evidence="4" id="KW-1185">Reference proteome</keyword>
<evidence type="ECO:0000313" key="4">
    <source>
        <dbReference type="Proteomes" id="UP000549394"/>
    </source>
</evidence>
<evidence type="ECO:0000256" key="2">
    <source>
        <dbReference type="SAM" id="MobiDB-lite"/>
    </source>
</evidence>
<feature type="compositionally biased region" description="Basic and acidic residues" evidence="2">
    <location>
        <begin position="27"/>
        <end position="48"/>
    </location>
</feature>
<evidence type="ECO:0000256" key="1">
    <source>
        <dbReference type="SAM" id="Coils"/>
    </source>
</evidence>
<dbReference type="EMBL" id="CAJFCJ010000006">
    <property type="protein sequence ID" value="CAD5115633.1"/>
    <property type="molecule type" value="Genomic_DNA"/>
</dbReference>
<organism evidence="3 4">
    <name type="scientific">Dimorphilus gyrociliatus</name>
    <dbReference type="NCBI Taxonomy" id="2664684"/>
    <lineage>
        <taxon>Eukaryota</taxon>
        <taxon>Metazoa</taxon>
        <taxon>Spiralia</taxon>
        <taxon>Lophotrochozoa</taxon>
        <taxon>Annelida</taxon>
        <taxon>Polychaeta</taxon>
        <taxon>Polychaeta incertae sedis</taxon>
        <taxon>Dinophilidae</taxon>
        <taxon>Dimorphilus</taxon>
    </lineage>
</organism>
<gene>
    <name evidence="3" type="ORF">DGYR_LOCUS4353</name>
</gene>
<dbReference type="Proteomes" id="UP000549394">
    <property type="component" value="Unassembled WGS sequence"/>
</dbReference>
<protein>
    <submittedName>
        <fullName evidence="3">DgyrCDS4590</fullName>
    </submittedName>
</protein>
<sequence length="272" mass="31967">MEDFGLKTPTSSDKENYDPESPNESEVLPKTDYEKPTKKVSFSDKVTEETIEEPELSPAASSIAKKLNEQFTILQISRQETSEALIKLKKILEFEIGGVVNKFKLQLQQVYEENYQEIGKELEVVSENMRIMNKKKEELQSVFSQLNELRADMNIIREETLSSFTRPAEFIELIENTLEEQENRVHSIFQDLKDRREMDEKKFEELEKFVENLIQQMLEEFEKEVNNQQSYIDEPLELAFEKCQNQIDKLIQEEQTGAKLKKGFENMFNINL</sequence>
<evidence type="ECO:0000313" key="3">
    <source>
        <dbReference type="EMBL" id="CAD5115633.1"/>
    </source>
</evidence>
<feature type="region of interest" description="Disordered" evidence="2">
    <location>
        <begin position="1"/>
        <end position="57"/>
    </location>
</feature>
<accession>A0A7I8VJN0</accession>
<keyword evidence="1" id="KW-0175">Coiled coil</keyword>
<proteinExistence type="predicted"/>
<dbReference type="AlphaFoldDB" id="A0A7I8VJN0"/>
<feature type="coiled-coil region" evidence="1">
    <location>
        <begin position="122"/>
        <end position="191"/>
    </location>
</feature>
<name>A0A7I8VJN0_9ANNE</name>